<dbReference type="SMART" id="SM00164">
    <property type="entry name" value="TBC"/>
    <property type="match status" value="1"/>
</dbReference>
<dbReference type="Gene3D" id="1.10.8.270">
    <property type="entry name" value="putative rabgap domain of human tbc1 domain family member 14 like domains"/>
    <property type="match status" value="1"/>
</dbReference>
<sequence length="723" mass="80417">MARGTSSDERTTTHKREGSRDMYGFEVRPQHLERYLEYAASYKEEEAQRSEQWTLFLSTHNEGEAVGAQAQETNVSSEGEYVTRADREQGRAAGLAVEAWGQLRSSLWPVEQALKRRRKKVATTGLANADTGKVEHVAVTRIGSSGDEYHEEFGDGIQGGSHESGENAASGAQALWDKELEFLVQRGVPMALRGELWQVFVGAKERRVPGHYNALLTLLADGGGDSNGVGGLCVGSNTANYEISNNSRILEKWTSQIEKDLPRTFPGHPSLDEDGRNILRRLLTAYARHNPSVGYCQAMNFLAALLLLLMPEENAFWSLTGIIDDYFEGYYSENLVEAQVDQLVFEQLVREHFPKLVTHLDNLGVQVAWVCGPWFLSIFVNVLPWESVLRVWDVLLFEGNRTMLFRTALALVEVHAGALMQQRDAGDAVALLQTMAGATFDSSQLILTACLGFQSIDETQLLALRSQHRPGVLLALHERSLEVRAWRASSGFSSNNGLSNGKTDDDMLPSATKKLSNRSTKQVNSPEVKEESFSGDIQEQVKWLKSELCRALEDKKAAELRADELEIALMEMVKEDNRRLLSAKLEELEAEVAELRQQLEQVQALNAEKLEKAADALSSMEKRAVMAESMLEVTILSQETANSKAHGTVRSTQHDRPQEGIYRSHSSPSPTQDTKPPHGRRGRSIDVSDVVDYSKLSNGNADTISSLKEPVTRRQGMFARFSH</sequence>
<evidence type="ECO:0000259" key="3">
    <source>
        <dbReference type="PROSITE" id="PS50086"/>
    </source>
</evidence>
<dbReference type="InterPro" id="IPR000195">
    <property type="entry name" value="Rab-GAP-TBC_dom"/>
</dbReference>
<dbReference type="InterPro" id="IPR050302">
    <property type="entry name" value="Rab_GAP_TBC_domain"/>
</dbReference>
<keyword evidence="5" id="KW-1185">Reference proteome</keyword>
<feature type="compositionally biased region" description="Basic and acidic residues" evidence="2">
    <location>
        <begin position="1"/>
        <end position="20"/>
    </location>
</feature>
<feature type="compositionally biased region" description="Polar residues" evidence="2">
    <location>
        <begin position="639"/>
        <end position="651"/>
    </location>
</feature>
<dbReference type="PANTHER" id="PTHR47219:SF20">
    <property type="entry name" value="TBC1 DOMAIN FAMILY MEMBER 2B"/>
    <property type="match status" value="1"/>
</dbReference>
<dbReference type="SUPFAM" id="SSF47923">
    <property type="entry name" value="Ypt/Rab-GAP domain of gyp1p"/>
    <property type="match status" value="2"/>
</dbReference>
<name>A0ABP0UZW0_9BRYO</name>
<evidence type="ECO:0000313" key="4">
    <source>
        <dbReference type="EMBL" id="CAK9234264.1"/>
    </source>
</evidence>
<dbReference type="PANTHER" id="PTHR47219">
    <property type="entry name" value="RAB GTPASE-ACTIVATING PROTEIN 1-LIKE"/>
    <property type="match status" value="1"/>
</dbReference>
<dbReference type="EMBL" id="OZ019900">
    <property type="protein sequence ID" value="CAK9234264.1"/>
    <property type="molecule type" value="Genomic_DNA"/>
</dbReference>
<dbReference type="InterPro" id="IPR035969">
    <property type="entry name" value="Rab-GAP_TBC_sf"/>
</dbReference>
<protein>
    <recommendedName>
        <fullName evidence="3">Rab-GAP TBC domain-containing protein</fullName>
    </recommendedName>
</protein>
<accession>A0ABP0UZW0</accession>
<feature type="region of interest" description="Disordered" evidence="2">
    <location>
        <begin position="639"/>
        <end position="709"/>
    </location>
</feature>
<feature type="domain" description="Rab-GAP TBC" evidence="3">
    <location>
        <begin position="187"/>
        <end position="399"/>
    </location>
</feature>
<dbReference type="PROSITE" id="PS50086">
    <property type="entry name" value="TBC_RABGAP"/>
    <property type="match status" value="1"/>
</dbReference>
<feature type="coiled-coil region" evidence="1">
    <location>
        <begin position="555"/>
        <end position="612"/>
    </location>
</feature>
<evidence type="ECO:0000256" key="2">
    <source>
        <dbReference type="SAM" id="MobiDB-lite"/>
    </source>
</evidence>
<feature type="compositionally biased region" description="Polar residues" evidence="2">
    <location>
        <begin position="695"/>
        <end position="706"/>
    </location>
</feature>
<evidence type="ECO:0000256" key="1">
    <source>
        <dbReference type="SAM" id="Coils"/>
    </source>
</evidence>
<feature type="region of interest" description="Disordered" evidence="2">
    <location>
        <begin position="1"/>
        <end position="24"/>
    </location>
</feature>
<evidence type="ECO:0000313" key="5">
    <source>
        <dbReference type="Proteomes" id="UP001497512"/>
    </source>
</evidence>
<feature type="region of interest" description="Disordered" evidence="2">
    <location>
        <begin position="494"/>
        <end position="531"/>
    </location>
</feature>
<proteinExistence type="predicted"/>
<feature type="compositionally biased region" description="Polar residues" evidence="2">
    <location>
        <begin position="513"/>
        <end position="525"/>
    </location>
</feature>
<organism evidence="4 5">
    <name type="scientific">Sphagnum troendelagicum</name>
    <dbReference type="NCBI Taxonomy" id="128251"/>
    <lineage>
        <taxon>Eukaryota</taxon>
        <taxon>Viridiplantae</taxon>
        <taxon>Streptophyta</taxon>
        <taxon>Embryophyta</taxon>
        <taxon>Bryophyta</taxon>
        <taxon>Sphagnophytina</taxon>
        <taxon>Sphagnopsida</taxon>
        <taxon>Sphagnales</taxon>
        <taxon>Sphagnaceae</taxon>
        <taxon>Sphagnum</taxon>
    </lineage>
</organism>
<gene>
    <name evidence="4" type="ORF">CSSPTR1EN2_LOCUS22130</name>
</gene>
<reference evidence="4" key="1">
    <citation type="submission" date="2024-02" db="EMBL/GenBank/DDBJ databases">
        <authorList>
            <consortium name="ELIXIR-Norway"/>
            <consortium name="Elixir Norway"/>
        </authorList>
    </citation>
    <scope>NUCLEOTIDE SEQUENCE</scope>
</reference>
<feature type="compositionally biased region" description="Polar residues" evidence="2">
    <location>
        <begin position="664"/>
        <end position="674"/>
    </location>
</feature>
<dbReference type="Gene3D" id="1.10.472.80">
    <property type="entry name" value="Ypt/Rab-GAP domain of gyp1p, domain 3"/>
    <property type="match status" value="1"/>
</dbReference>
<dbReference type="Proteomes" id="UP001497512">
    <property type="component" value="Chromosome 8"/>
</dbReference>
<keyword evidence="1" id="KW-0175">Coiled coil</keyword>
<dbReference type="Pfam" id="PF00566">
    <property type="entry name" value="RabGAP-TBC"/>
    <property type="match status" value="1"/>
</dbReference>